<name>A0AAW1H3S4_SAPOF</name>
<reference evidence="1" key="1">
    <citation type="submission" date="2024-03" db="EMBL/GenBank/DDBJ databases">
        <title>WGS assembly of Saponaria officinalis var. Norfolk2.</title>
        <authorList>
            <person name="Jenkins J."/>
            <person name="Shu S."/>
            <person name="Grimwood J."/>
            <person name="Barry K."/>
            <person name="Goodstein D."/>
            <person name="Schmutz J."/>
            <person name="Leebens-Mack J."/>
            <person name="Osbourn A."/>
        </authorList>
    </citation>
    <scope>NUCLEOTIDE SEQUENCE [LARGE SCALE GENOMIC DNA]</scope>
    <source>
        <strain evidence="1">JIC</strain>
    </source>
</reference>
<proteinExistence type="predicted"/>
<protein>
    <recommendedName>
        <fullName evidence="3">Expp1 protein</fullName>
    </recommendedName>
</protein>
<dbReference type="GO" id="GO:0046872">
    <property type="term" value="F:metal ion binding"/>
    <property type="evidence" value="ECO:0007669"/>
    <property type="project" value="InterPro"/>
</dbReference>
<dbReference type="EMBL" id="JBDFQZ010000012">
    <property type="protein sequence ID" value="KAK9671884.1"/>
    <property type="molecule type" value="Genomic_DNA"/>
</dbReference>
<dbReference type="GO" id="GO:0005829">
    <property type="term" value="C:cytosol"/>
    <property type="evidence" value="ECO:0007669"/>
    <property type="project" value="TreeGrafter"/>
</dbReference>
<evidence type="ECO:0000313" key="1">
    <source>
        <dbReference type="EMBL" id="KAK9671884.1"/>
    </source>
</evidence>
<evidence type="ECO:0000313" key="2">
    <source>
        <dbReference type="Proteomes" id="UP001443914"/>
    </source>
</evidence>
<dbReference type="Proteomes" id="UP001443914">
    <property type="component" value="Unassembled WGS sequence"/>
</dbReference>
<comment type="caution">
    <text evidence="1">The sequence shown here is derived from an EMBL/GenBank/DDBJ whole genome shotgun (WGS) entry which is preliminary data.</text>
</comment>
<gene>
    <name evidence="1" type="ORF">RND81_12G061400</name>
</gene>
<dbReference type="GO" id="GO:0017183">
    <property type="term" value="P:protein histidyl modification to diphthamide"/>
    <property type="evidence" value="ECO:0007669"/>
    <property type="project" value="InterPro"/>
</dbReference>
<dbReference type="PANTHER" id="PTHR21454:SF44">
    <property type="entry name" value="EXPP1 PROTEIN"/>
    <property type="match status" value="1"/>
</dbReference>
<sequence length="237" mass="26486">MREEIERAVIVMIIIKSYIMCIGEAIDTNLVQDPCSDAKVQRWDGFTFGLAFSSKQSFYASDQVQLSPCDTRLQLANKAQLAIFRPIIDEISVLTINSTFKPEMSGGYMVAFAGRKYAARSPPIFVADQTNTVTTFTLVLEFEKGTLQNLYWKNFGCDSCNKKSHICTDHQECAVPTSKCNGNGGPVDCTITVQLTFSGTDKNQDVLNSWYEVKNMRQFSLYSLFDKLQDSVTGALI</sequence>
<evidence type="ECO:0008006" key="3">
    <source>
        <dbReference type="Google" id="ProtNLM"/>
    </source>
</evidence>
<dbReference type="PANTHER" id="PTHR21454">
    <property type="entry name" value="DPH3 HOMOLOG-RELATED"/>
    <property type="match status" value="1"/>
</dbReference>
<organism evidence="1 2">
    <name type="scientific">Saponaria officinalis</name>
    <name type="common">Common soapwort</name>
    <name type="synonym">Lychnis saponaria</name>
    <dbReference type="NCBI Taxonomy" id="3572"/>
    <lineage>
        <taxon>Eukaryota</taxon>
        <taxon>Viridiplantae</taxon>
        <taxon>Streptophyta</taxon>
        <taxon>Embryophyta</taxon>
        <taxon>Tracheophyta</taxon>
        <taxon>Spermatophyta</taxon>
        <taxon>Magnoliopsida</taxon>
        <taxon>eudicotyledons</taxon>
        <taxon>Gunneridae</taxon>
        <taxon>Pentapetalae</taxon>
        <taxon>Caryophyllales</taxon>
        <taxon>Caryophyllaceae</taxon>
        <taxon>Caryophylleae</taxon>
        <taxon>Saponaria</taxon>
    </lineage>
</organism>
<dbReference type="InterPro" id="IPR044248">
    <property type="entry name" value="DPH3/4-like"/>
</dbReference>
<dbReference type="AlphaFoldDB" id="A0AAW1H3S4"/>
<keyword evidence="2" id="KW-1185">Reference proteome</keyword>
<accession>A0AAW1H3S4</accession>